<gene>
    <name evidence="1" type="ORF">IPF40_00575</name>
    <name evidence="2" type="ORF">IPP00_08990</name>
</gene>
<protein>
    <submittedName>
        <fullName evidence="1">Alpha/beta hydrolase</fullName>
    </submittedName>
</protein>
<dbReference type="GO" id="GO:0016747">
    <property type="term" value="F:acyltransferase activity, transferring groups other than amino-acyl groups"/>
    <property type="evidence" value="ECO:0007669"/>
    <property type="project" value="TreeGrafter"/>
</dbReference>
<dbReference type="SUPFAM" id="SSF53474">
    <property type="entry name" value="alpha/beta-Hydrolases"/>
    <property type="match status" value="1"/>
</dbReference>
<dbReference type="GO" id="GO:0016787">
    <property type="term" value="F:hydrolase activity"/>
    <property type="evidence" value="ECO:0007669"/>
    <property type="project" value="UniProtKB-KW"/>
</dbReference>
<dbReference type="EMBL" id="JADIXZ010000001">
    <property type="protein sequence ID" value="MBK6299590.1"/>
    <property type="molecule type" value="Genomic_DNA"/>
</dbReference>
<dbReference type="Proteomes" id="UP000718281">
    <property type="component" value="Unassembled WGS sequence"/>
</dbReference>
<dbReference type="InterPro" id="IPR050583">
    <property type="entry name" value="Mycobacterial_A85_antigen"/>
</dbReference>
<dbReference type="InterPro" id="IPR029058">
    <property type="entry name" value="AB_hydrolase_fold"/>
</dbReference>
<dbReference type="Gene3D" id="3.40.50.1820">
    <property type="entry name" value="alpha/beta hydrolase"/>
    <property type="match status" value="1"/>
</dbReference>
<reference evidence="1 3" key="1">
    <citation type="submission" date="2020-10" db="EMBL/GenBank/DDBJ databases">
        <title>Connecting structure to function with the recovery of over 1000 high-quality activated sludge metagenome-assembled genomes encoding full-length rRNA genes using long-read sequencing.</title>
        <authorList>
            <person name="Singleton C.M."/>
            <person name="Petriglieri F."/>
            <person name="Kristensen J.M."/>
            <person name="Kirkegaard R.H."/>
            <person name="Michaelsen T.Y."/>
            <person name="Andersen M.H."/>
            <person name="Karst S.M."/>
            <person name="Dueholm M.S."/>
            <person name="Nielsen P.H."/>
            <person name="Albertsen M."/>
        </authorList>
    </citation>
    <scope>NUCLEOTIDE SEQUENCE [LARGE SCALE GENOMIC DNA]</scope>
    <source>
        <strain evidence="1">AalE_18-Q3-R2-46_BAT3C.188</strain>
        <strain evidence="2">Ribe_18-Q3-R11-54_MAXAC.001</strain>
    </source>
</reference>
<dbReference type="EMBL" id="JADKGK010000020">
    <property type="protein sequence ID" value="MBL0004100.1"/>
    <property type="molecule type" value="Genomic_DNA"/>
</dbReference>
<sequence>MELTRRGALRVGVRAVGAIVLAGCTAAPTPSSGTLGSEGALTSTHWPGASPRWRLVRPDPAVVPSPRLVVALHGKGGSVGDASFLGLFDQVSRLGVAVAAVDCGGTYFHARRDGSDVGAMVIDDLLPVLRTQGVSPAPVGLLGWSMGGYGALWLAARYGRDVIGAVGCMSSALWTSPGASAPGAFDDRADFVAHDVFARTKAFAGMPLRLDCGTSDPFIAANRAFAKLVPDAVVTFDAGGHNDTYWRAHGIRQLEWFAQNLPAVSPT</sequence>
<accession>A0A934X345</accession>
<dbReference type="PANTHER" id="PTHR48098">
    <property type="entry name" value="ENTEROCHELIN ESTERASE-RELATED"/>
    <property type="match status" value="1"/>
</dbReference>
<proteinExistence type="predicted"/>
<dbReference type="PANTHER" id="PTHR48098:SF1">
    <property type="entry name" value="DIACYLGLYCEROL ACYLTRANSFERASE_MYCOLYLTRANSFERASE AG85A"/>
    <property type="match status" value="1"/>
</dbReference>
<dbReference type="InterPro" id="IPR000801">
    <property type="entry name" value="Esterase-like"/>
</dbReference>
<comment type="caution">
    <text evidence="1">The sequence shown here is derived from an EMBL/GenBank/DDBJ whole genome shotgun (WGS) entry which is preliminary data.</text>
</comment>
<evidence type="ECO:0000313" key="3">
    <source>
        <dbReference type="Proteomes" id="UP000718281"/>
    </source>
</evidence>
<evidence type="ECO:0000313" key="1">
    <source>
        <dbReference type="EMBL" id="MBK6299590.1"/>
    </source>
</evidence>
<organism evidence="1 3">
    <name type="scientific">Candidatus Phosphoribacter hodrii</name>
    <dbReference type="NCBI Taxonomy" id="2953743"/>
    <lineage>
        <taxon>Bacteria</taxon>
        <taxon>Bacillati</taxon>
        <taxon>Actinomycetota</taxon>
        <taxon>Actinomycetes</taxon>
        <taxon>Micrococcales</taxon>
        <taxon>Dermatophilaceae</taxon>
        <taxon>Candidatus Phosphoribacter</taxon>
    </lineage>
</organism>
<dbReference type="Proteomes" id="UP000886632">
    <property type="component" value="Unassembled WGS sequence"/>
</dbReference>
<dbReference type="AlphaFoldDB" id="A0A934X345"/>
<dbReference type="Pfam" id="PF00756">
    <property type="entry name" value="Esterase"/>
    <property type="match status" value="1"/>
</dbReference>
<evidence type="ECO:0000313" key="2">
    <source>
        <dbReference type="EMBL" id="MBL0004100.1"/>
    </source>
</evidence>
<name>A0A934X345_9MICO</name>
<keyword evidence="1" id="KW-0378">Hydrolase</keyword>